<dbReference type="EMBL" id="JACHLP010000005">
    <property type="protein sequence ID" value="MBB4844361.1"/>
    <property type="molecule type" value="Genomic_DNA"/>
</dbReference>
<keyword evidence="9" id="KW-1185">Reference proteome</keyword>
<evidence type="ECO:0000256" key="6">
    <source>
        <dbReference type="ARBA" id="ARBA00023098"/>
    </source>
</evidence>
<comment type="catalytic activity">
    <reaction evidence="1">
        <text>a 1,2-diacyl-sn-glycero-3-phosphocholine + H2O = a 1,2-diacyl-sn-glycero-3-phosphate + choline + H(+)</text>
        <dbReference type="Rhea" id="RHEA:14445"/>
        <dbReference type="ChEBI" id="CHEBI:15354"/>
        <dbReference type="ChEBI" id="CHEBI:15377"/>
        <dbReference type="ChEBI" id="CHEBI:15378"/>
        <dbReference type="ChEBI" id="CHEBI:57643"/>
        <dbReference type="ChEBI" id="CHEBI:58608"/>
        <dbReference type="EC" id="3.1.4.4"/>
    </reaction>
</comment>
<dbReference type="SUPFAM" id="SSF56024">
    <property type="entry name" value="Phospholipase D/nuclease"/>
    <property type="match status" value="2"/>
</dbReference>
<dbReference type="Pfam" id="PF13091">
    <property type="entry name" value="PLDc_2"/>
    <property type="match status" value="2"/>
</dbReference>
<dbReference type="PANTHER" id="PTHR43856:SF1">
    <property type="entry name" value="MITOCHONDRIAL CARDIOLIPIN HYDROLASE"/>
    <property type="match status" value="1"/>
</dbReference>
<dbReference type="InterPro" id="IPR051406">
    <property type="entry name" value="PLD_domain"/>
</dbReference>
<dbReference type="InterPro" id="IPR001736">
    <property type="entry name" value="PLipase_D/transphosphatidylase"/>
</dbReference>
<comment type="caution">
    <text evidence="8">The sequence shown here is derived from an EMBL/GenBank/DDBJ whole genome shotgun (WGS) entry which is preliminary data.</text>
</comment>
<evidence type="ECO:0000256" key="2">
    <source>
        <dbReference type="ARBA" id="ARBA00008664"/>
    </source>
</evidence>
<evidence type="ECO:0000256" key="1">
    <source>
        <dbReference type="ARBA" id="ARBA00000798"/>
    </source>
</evidence>
<feature type="domain" description="PLD phosphodiesterase" evidence="7">
    <location>
        <begin position="453"/>
        <end position="484"/>
    </location>
</feature>
<evidence type="ECO:0000256" key="5">
    <source>
        <dbReference type="ARBA" id="ARBA00022963"/>
    </source>
</evidence>
<evidence type="ECO:0000256" key="4">
    <source>
        <dbReference type="ARBA" id="ARBA00022801"/>
    </source>
</evidence>
<dbReference type="PANTHER" id="PTHR43856">
    <property type="entry name" value="CARDIOLIPIN HYDROLASE"/>
    <property type="match status" value="1"/>
</dbReference>
<gene>
    <name evidence="8" type="ORF">HNP55_002897</name>
</gene>
<protein>
    <recommendedName>
        <fullName evidence="3">phospholipase D</fullName>
        <ecNumber evidence="3">3.1.4.4</ecNumber>
    </recommendedName>
</protein>
<dbReference type="EC" id="3.1.4.4" evidence="3"/>
<dbReference type="GO" id="GO:0006793">
    <property type="term" value="P:phosphorus metabolic process"/>
    <property type="evidence" value="ECO:0007669"/>
    <property type="project" value="UniProtKB-ARBA"/>
</dbReference>
<dbReference type="InterPro" id="IPR025202">
    <property type="entry name" value="PLD-like_dom"/>
</dbReference>
<organism evidence="8 9">
    <name type="scientific">Roseateles oligotrophus</name>
    <dbReference type="NCBI Taxonomy" id="1769250"/>
    <lineage>
        <taxon>Bacteria</taxon>
        <taxon>Pseudomonadati</taxon>
        <taxon>Pseudomonadota</taxon>
        <taxon>Betaproteobacteria</taxon>
        <taxon>Burkholderiales</taxon>
        <taxon>Sphaerotilaceae</taxon>
        <taxon>Roseateles</taxon>
    </lineage>
</organism>
<dbReference type="GO" id="GO:0016891">
    <property type="term" value="F:RNA endonuclease activity producing 5'-phosphomonoesters, hydrolytic mechanism"/>
    <property type="evidence" value="ECO:0007669"/>
    <property type="project" value="TreeGrafter"/>
</dbReference>
<evidence type="ECO:0000256" key="3">
    <source>
        <dbReference type="ARBA" id="ARBA00012027"/>
    </source>
</evidence>
<dbReference type="RefSeq" id="WP_004355096.1">
    <property type="nucleotide sequence ID" value="NZ_JACHLP010000005.1"/>
</dbReference>
<dbReference type="PROSITE" id="PS50035">
    <property type="entry name" value="PLD"/>
    <property type="match status" value="1"/>
</dbReference>
<keyword evidence="5" id="KW-0442">Lipid degradation</keyword>
<proteinExistence type="inferred from homology"/>
<dbReference type="CDD" id="cd09172">
    <property type="entry name" value="PLDc_Nuc_like_unchar1_1"/>
    <property type="match status" value="1"/>
</dbReference>
<keyword evidence="6" id="KW-0443">Lipid metabolism</keyword>
<dbReference type="GO" id="GO:0016042">
    <property type="term" value="P:lipid catabolic process"/>
    <property type="evidence" value="ECO:0007669"/>
    <property type="project" value="UniProtKB-KW"/>
</dbReference>
<dbReference type="AlphaFoldDB" id="A0A840L9C2"/>
<reference evidence="8 9" key="1">
    <citation type="submission" date="2020-08" db="EMBL/GenBank/DDBJ databases">
        <title>Functional genomics of gut bacteria from endangered species of beetles.</title>
        <authorList>
            <person name="Carlos-Shanley C."/>
        </authorList>
    </citation>
    <scope>NUCLEOTIDE SEQUENCE [LARGE SCALE GENOMIC DNA]</scope>
    <source>
        <strain evidence="8 9">S00239</strain>
    </source>
</reference>
<comment type="similarity">
    <text evidence="2">Belongs to the phospholipase D family.</text>
</comment>
<dbReference type="Proteomes" id="UP000562027">
    <property type="component" value="Unassembled WGS sequence"/>
</dbReference>
<keyword evidence="4" id="KW-0378">Hydrolase</keyword>
<name>A0A840L9C2_9BURK</name>
<dbReference type="GO" id="GO:0004630">
    <property type="term" value="F:phospholipase D activity"/>
    <property type="evidence" value="ECO:0007669"/>
    <property type="project" value="UniProtKB-EC"/>
</dbReference>
<evidence type="ECO:0000259" key="7">
    <source>
        <dbReference type="PROSITE" id="PS50035"/>
    </source>
</evidence>
<evidence type="ECO:0000313" key="8">
    <source>
        <dbReference type="EMBL" id="MBB4844361.1"/>
    </source>
</evidence>
<accession>A0A840L9C2</accession>
<dbReference type="Gene3D" id="3.30.870.10">
    <property type="entry name" value="Endonuclease Chain A"/>
    <property type="match status" value="2"/>
</dbReference>
<evidence type="ECO:0000313" key="9">
    <source>
        <dbReference type="Proteomes" id="UP000562027"/>
    </source>
</evidence>
<sequence length="563" mass="63086">MRASINGEYLRLRAIAGTHVVVLAWDFAKPPNLADFTDDNNLLGFAIHRKKFNTSGQIETSYYLRGIKRFESKDKGLPPGTLVPTSEHPVQSFLWADYTATAGVEYEYAVSPVFGEPKKLRLDEAKGVSVRVRCETTAAPHGKGSRHDIHFNRGVIGSQAYAREFGNVEPDPDAPSSKPMKWLSRGLYEALLAFIKRGAKKGMGLRAAFYEFHYLPVAQALRKAADKGDVQIVYDAESSYKAENEATIEKAGLGDFVHPRTVTAGIRHNKFIVLLKDDKPISVWTGSTNISAGGIFGHSNVGHVVHDPEIARQYLAYWERLQRNLTATKLREPNAQESPVPPLPLQPGTYPLFSPREAKETPQAQKTLQWYANLADAAEQLVCFTAAFDIAPEFQAVFQKQNDVLRYIVKDDPLKKTENIGTDGDVIFAAGSYLEEESTLVNALKERDNPLNSNDYIHTKYMLVDPLSDTPTVVTGSANFSSSSQVQNDENMLVIRGDTRVADIYFGEFMRLFDHHYARYLAAKYQRKPKSSGNYLKERADQWLPPHLDPSNYRAKRRSYFAG</sequence>